<dbReference type="Pfam" id="PF00069">
    <property type="entry name" value="Pkinase"/>
    <property type="match status" value="1"/>
</dbReference>
<feature type="domain" description="EGF-like" evidence="23">
    <location>
        <begin position="86"/>
        <end position="135"/>
    </location>
</feature>
<comment type="function">
    <text evidence="17">Serine/threonine-protein kinase that may function as a signaling receptor of extracellular matrix component. Binding to pectin may have significance in the control of cell expansion, morphogenesis and development.</text>
</comment>
<dbReference type="PROSITE" id="PS50011">
    <property type="entry name" value="PROTEIN_KINASE_DOM"/>
    <property type="match status" value="1"/>
</dbReference>
<organism evidence="24 25">
    <name type="scientific">Malus domestica</name>
    <name type="common">Apple</name>
    <name type="synonym">Pyrus malus</name>
    <dbReference type="NCBI Taxonomy" id="3750"/>
    <lineage>
        <taxon>Eukaryota</taxon>
        <taxon>Viridiplantae</taxon>
        <taxon>Streptophyta</taxon>
        <taxon>Embryophyta</taxon>
        <taxon>Tracheophyta</taxon>
        <taxon>Spermatophyta</taxon>
        <taxon>Magnoliopsida</taxon>
        <taxon>eudicotyledons</taxon>
        <taxon>Gunneridae</taxon>
        <taxon>Pentapetalae</taxon>
        <taxon>rosids</taxon>
        <taxon>fabids</taxon>
        <taxon>Rosales</taxon>
        <taxon>Rosaceae</taxon>
        <taxon>Amygdaloideae</taxon>
        <taxon>Maleae</taxon>
        <taxon>Malus</taxon>
    </lineage>
</organism>
<comment type="caution">
    <text evidence="18">Lacks conserved residue(s) required for the propagation of feature annotation.</text>
</comment>
<reference evidence="24 25" key="1">
    <citation type="submission" date="2018-10" db="EMBL/GenBank/DDBJ databases">
        <title>A high-quality apple genome assembly.</title>
        <authorList>
            <person name="Hu J."/>
        </authorList>
    </citation>
    <scope>NUCLEOTIDE SEQUENCE [LARGE SCALE GENOMIC DNA]</scope>
    <source>
        <strain evidence="25">cv. HFTH1</strain>
        <tissue evidence="24">Young leaf</tissue>
    </source>
</reference>
<dbReference type="PROSITE" id="PS00108">
    <property type="entry name" value="PROTEIN_KINASE_ST"/>
    <property type="match status" value="1"/>
</dbReference>
<dbReference type="PROSITE" id="PS00107">
    <property type="entry name" value="PROTEIN_KINASE_ATP"/>
    <property type="match status" value="1"/>
</dbReference>
<keyword evidence="25" id="KW-1185">Reference proteome</keyword>
<evidence type="ECO:0000256" key="5">
    <source>
        <dbReference type="ARBA" id="ARBA00022679"/>
    </source>
</evidence>
<dbReference type="PROSITE" id="PS50026">
    <property type="entry name" value="EGF_3"/>
    <property type="match status" value="2"/>
</dbReference>
<feature type="transmembrane region" description="Helical" evidence="21">
    <location>
        <begin position="193"/>
        <end position="216"/>
    </location>
</feature>
<keyword evidence="7" id="KW-0732">Signal</keyword>
<protein>
    <recommendedName>
        <fullName evidence="26">Protein kinase domain-containing protein</fullName>
    </recommendedName>
</protein>
<dbReference type="InterPro" id="IPR001881">
    <property type="entry name" value="EGF-like_Ca-bd_dom"/>
</dbReference>
<keyword evidence="4" id="KW-0597">Phosphoprotein</keyword>
<feature type="region of interest" description="Disordered" evidence="20">
    <location>
        <begin position="532"/>
        <end position="551"/>
    </location>
</feature>
<evidence type="ECO:0000256" key="4">
    <source>
        <dbReference type="ARBA" id="ARBA00022553"/>
    </source>
</evidence>
<dbReference type="Gene3D" id="3.30.200.20">
    <property type="entry name" value="Phosphorylase Kinase, domain 1"/>
    <property type="match status" value="1"/>
</dbReference>
<evidence type="ECO:0000256" key="7">
    <source>
        <dbReference type="ARBA" id="ARBA00022729"/>
    </source>
</evidence>
<feature type="domain" description="Protein kinase" evidence="22">
    <location>
        <begin position="269"/>
        <end position="543"/>
    </location>
</feature>
<dbReference type="Gene3D" id="1.10.510.10">
    <property type="entry name" value="Transferase(Phosphotransferase) domain 1"/>
    <property type="match status" value="1"/>
</dbReference>
<gene>
    <name evidence="24" type="ORF">DVH24_011203</name>
</gene>
<dbReference type="InterPro" id="IPR011009">
    <property type="entry name" value="Kinase-like_dom_sf"/>
</dbReference>
<dbReference type="EMBL" id="RDQH01000331">
    <property type="protein sequence ID" value="RXH98878.1"/>
    <property type="molecule type" value="Genomic_DNA"/>
</dbReference>
<keyword evidence="14 18" id="KW-1015">Disulfide bond</keyword>
<dbReference type="PANTHER" id="PTHR27005:SF468">
    <property type="entry name" value="OS01G0310500 PROTEIN"/>
    <property type="match status" value="1"/>
</dbReference>
<evidence type="ECO:0000256" key="1">
    <source>
        <dbReference type="ARBA" id="ARBA00004479"/>
    </source>
</evidence>
<comment type="subcellular location">
    <subcellularLocation>
        <location evidence="1">Membrane</location>
        <topology evidence="1">Single-pass type I membrane protein</topology>
    </subcellularLocation>
</comment>
<dbReference type="FunFam" id="2.10.25.10:FF:000038">
    <property type="entry name" value="Fibrillin 2"/>
    <property type="match status" value="1"/>
</dbReference>
<dbReference type="InterPro" id="IPR045274">
    <property type="entry name" value="WAK-like"/>
</dbReference>
<evidence type="ECO:0000256" key="15">
    <source>
        <dbReference type="ARBA" id="ARBA00047558"/>
    </source>
</evidence>
<evidence type="ECO:0000256" key="13">
    <source>
        <dbReference type="ARBA" id="ARBA00023136"/>
    </source>
</evidence>
<evidence type="ECO:0008006" key="26">
    <source>
        <dbReference type="Google" id="ProtNLM"/>
    </source>
</evidence>
<dbReference type="InterPro" id="IPR000152">
    <property type="entry name" value="EGF-type_Asp/Asn_hydroxyl_site"/>
</dbReference>
<evidence type="ECO:0000256" key="9">
    <source>
        <dbReference type="ARBA" id="ARBA00022741"/>
    </source>
</evidence>
<proteinExistence type="predicted"/>
<keyword evidence="13 21" id="KW-0472">Membrane</keyword>
<dbReference type="SMART" id="SM00179">
    <property type="entry name" value="EGF_CA"/>
    <property type="match status" value="2"/>
</dbReference>
<comment type="catalytic activity">
    <reaction evidence="15">
        <text>L-seryl-[protein] + ATP = O-phospho-L-seryl-[protein] + ADP + H(+)</text>
        <dbReference type="Rhea" id="RHEA:17989"/>
        <dbReference type="Rhea" id="RHEA-COMP:9863"/>
        <dbReference type="Rhea" id="RHEA-COMP:11604"/>
        <dbReference type="ChEBI" id="CHEBI:15378"/>
        <dbReference type="ChEBI" id="CHEBI:29999"/>
        <dbReference type="ChEBI" id="CHEBI:30616"/>
        <dbReference type="ChEBI" id="CHEBI:83421"/>
        <dbReference type="ChEBI" id="CHEBI:456216"/>
    </reaction>
</comment>
<dbReference type="FunFam" id="1.10.510.10:FF:000084">
    <property type="entry name" value="Wall-associated receptor kinase 2"/>
    <property type="match status" value="1"/>
</dbReference>
<dbReference type="CDD" id="cd00054">
    <property type="entry name" value="EGF_CA"/>
    <property type="match status" value="1"/>
</dbReference>
<keyword evidence="6 21" id="KW-0812">Transmembrane</keyword>
<dbReference type="GO" id="GO:0007166">
    <property type="term" value="P:cell surface receptor signaling pathway"/>
    <property type="evidence" value="ECO:0007669"/>
    <property type="project" value="InterPro"/>
</dbReference>
<dbReference type="InterPro" id="IPR000719">
    <property type="entry name" value="Prot_kinase_dom"/>
</dbReference>
<dbReference type="SMART" id="SM00181">
    <property type="entry name" value="EGF"/>
    <property type="match status" value="2"/>
</dbReference>
<evidence type="ECO:0000256" key="19">
    <source>
        <dbReference type="PROSITE-ProRule" id="PRU10141"/>
    </source>
</evidence>
<evidence type="ECO:0000256" key="21">
    <source>
        <dbReference type="SAM" id="Phobius"/>
    </source>
</evidence>
<evidence type="ECO:0000256" key="14">
    <source>
        <dbReference type="ARBA" id="ARBA00023157"/>
    </source>
</evidence>
<comment type="caution">
    <text evidence="24">The sequence shown here is derived from an EMBL/GenBank/DDBJ whole genome shotgun (WGS) entry which is preliminary data.</text>
</comment>
<evidence type="ECO:0000256" key="11">
    <source>
        <dbReference type="ARBA" id="ARBA00022840"/>
    </source>
</evidence>
<keyword evidence="3 18" id="KW-0245">EGF-like domain</keyword>
<dbReference type="InterPro" id="IPR008271">
    <property type="entry name" value="Ser/Thr_kinase_AS"/>
</dbReference>
<dbReference type="SUPFAM" id="SSF56112">
    <property type="entry name" value="Protein kinase-like (PK-like)"/>
    <property type="match status" value="1"/>
</dbReference>
<comment type="catalytic activity">
    <reaction evidence="16">
        <text>L-threonyl-[protein] + ATP = O-phospho-L-threonyl-[protein] + ADP + H(+)</text>
        <dbReference type="Rhea" id="RHEA:46608"/>
        <dbReference type="Rhea" id="RHEA-COMP:11060"/>
        <dbReference type="Rhea" id="RHEA-COMP:11605"/>
        <dbReference type="ChEBI" id="CHEBI:15378"/>
        <dbReference type="ChEBI" id="CHEBI:30013"/>
        <dbReference type="ChEBI" id="CHEBI:30616"/>
        <dbReference type="ChEBI" id="CHEBI:61977"/>
        <dbReference type="ChEBI" id="CHEBI:456216"/>
    </reaction>
</comment>
<dbReference type="PROSITE" id="PS01187">
    <property type="entry name" value="EGF_CA"/>
    <property type="match status" value="1"/>
</dbReference>
<evidence type="ECO:0000256" key="10">
    <source>
        <dbReference type="ARBA" id="ARBA00022777"/>
    </source>
</evidence>
<dbReference type="Pfam" id="PF07645">
    <property type="entry name" value="EGF_CA"/>
    <property type="match status" value="1"/>
</dbReference>
<keyword evidence="5" id="KW-0808">Transferase</keyword>
<dbReference type="STRING" id="3750.A0A498JST3"/>
<evidence type="ECO:0000256" key="8">
    <source>
        <dbReference type="ARBA" id="ARBA00022737"/>
    </source>
</evidence>
<dbReference type="CDD" id="cd14066">
    <property type="entry name" value="STKc_IRAK"/>
    <property type="match status" value="1"/>
</dbReference>
<dbReference type="GO" id="GO:0005886">
    <property type="term" value="C:plasma membrane"/>
    <property type="evidence" value="ECO:0007669"/>
    <property type="project" value="TreeGrafter"/>
</dbReference>
<keyword evidence="10" id="KW-0418">Kinase</keyword>
<keyword evidence="11 19" id="KW-0067">ATP-binding</keyword>
<dbReference type="InterPro" id="IPR000742">
    <property type="entry name" value="EGF"/>
</dbReference>
<dbReference type="Proteomes" id="UP000290289">
    <property type="component" value="Chromosome 5"/>
</dbReference>
<evidence type="ECO:0000313" key="24">
    <source>
        <dbReference type="EMBL" id="RXH98878.1"/>
    </source>
</evidence>
<dbReference type="GO" id="GO:0005524">
    <property type="term" value="F:ATP binding"/>
    <property type="evidence" value="ECO:0007669"/>
    <property type="project" value="UniProtKB-UniRule"/>
</dbReference>
<dbReference type="InterPro" id="IPR049883">
    <property type="entry name" value="NOTCH1_EGF-like"/>
</dbReference>
<evidence type="ECO:0000313" key="25">
    <source>
        <dbReference type="Proteomes" id="UP000290289"/>
    </source>
</evidence>
<name>A0A498JST3_MALDO</name>
<dbReference type="SUPFAM" id="SSF57196">
    <property type="entry name" value="EGF/Laminin"/>
    <property type="match status" value="1"/>
</dbReference>
<evidence type="ECO:0000256" key="12">
    <source>
        <dbReference type="ARBA" id="ARBA00022989"/>
    </source>
</evidence>
<evidence type="ECO:0000259" key="23">
    <source>
        <dbReference type="PROSITE" id="PS50026"/>
    </source>
</evidence>
<evidence type="ECO:0000256" key="2">
    <source>
        <dbReference type="ARBA" id="ARBA00022527"/>
    </source>
</evidence>
<dbReference type="GO" id="GO:0005509">
    <property type="term" value="F:calcium ion binding"/>
    <property type="evidence" value="ECO:0007669"/>
    <property type="project" value="InterPro"/>
</dbReference>
<evidence type="ECO:0000259" key="22">
    <source>
        <dbReference type="PROSITE" id="PS50011"/>
    </source>
</evidence>
<dbReference type="FunFam" id="3.30.200.20:FF:000043">
    <property type="entry name" value="Wall-associated receptor kinase 2"/>
    <property type="match status" value="1"/>
</dbReference>
<evidence type="ECO:0000256" key="18">
    <source>
        <dbReference type="PROSITE-ProRule" id="PRU00076"/>
    </source>
</evidence>
<dbReference type="Gene3D" id="2.10.25.10">
    <property type="entry name" value="Laminin"/>
    <property type="match status" value="2"/>
</dbReference>
<keyword evidence="8" id="KW-0677">Repeat</keyword>
<dbReference type="PROSITE" id="PS00010">
    <property type="entry name" value="ASX_HYDROXYL"/>
    <property type="match status" value="1"/>
</dbReference>
<evidence type="ECO:0000256" key="17">
    <source>
        <dbReference type="ARBA" id="ARBA00058961"/>
    </source>
</evidence>
<feature type="disulfide bond" evidence="18">
    <location>
        <begin position="101"/>
        <end position="118"/>
    </location>
</feature>
<evidence type="ECO:0000256" key="3">
    <source>
        <dbReference type="ARBA" id="ARBA00022536"/>
    </source>
</evidence>
<feature type="binding site" evidence="19">
    <location>
        <position position="298"/>
    </location>
    <ligand>
        <name>ATP</name>
        <dbReference type="ChEBI" id="CHEBI:30616"/>
    </ligand>
</feature>
<dbReference type="InterPro" id="IPR018097">
    <property type="entry name" value="EGF_Ca-bd_CS"/>
</dbReference>
<keyword evidence="12 21" id="KW-1133">Transmembrane helix</keyword>
<sequence length="597" mass="66204">MTFCESLGSIRESCSGIGCCQTSIPSGLQVRTVMMSSYSNHTLIWDFNPCSYSFIVEEGQFTFSNRSFQELENTSRLPMVLNWAIGDEECDAAQKREDYACKGNSTCVSPVNLSGYFCQCLPGYEGNPYLPEGCHDIDECEISNRCSAGACINLPGNYSCVCPKGFKGDGMKTGTGTGCSKDNGSNLSKSIRLLIISLAVTIASLIFLVGGSWTYWGMKKNNYIKLREKYFKENGGMLLQQRPASRQGGLVETTKIFTAEELDKATGYYDDSRVLGEGGYGTVYKGILPDNEVVAIKKSKIGASIQSEQFINEVIVLSQVNHRNVVKLLGCCLETQVPLLVYEFITRGTLFYHLHNVKSKESSLSWELRLKIAAETAGALAYLHSSTSMPIIHRDVKTTNILLDENYTAKVSDFGASRLIPLDQAQITTLVQGTLGYLDPEYFHSNQLTEKSDVYSFGVVLVELLTRKVALSFTRPEEERNLANFFVCSVEQGRLTQILDDDIVTDRNLETLKRVANLASRCLRVKREERPSMKKTLAKHPRRTADFSPEDTEYLLGPPSMAYARGDSCSSTSITIGATSVYEGMQIEMLMRQGDGR</sequence>
<dbReference type="SMART" id="SM00220">
    <property type="entry name" value="S_TKc"/>
    <property type="match status" value="1"/>
</dbReference>
<dbReference type="InterPro" id="IPR017441">
    <property type="entry name" value="Protein_kinase_ATP_BS"/>
</dbReference>
<dbReference type="AlphaFoldDB" id="A0A498JST3"/>
<accession>A0A498JST3</accession>
<dbReference type="GO" id="GO:0004674">
    <property type="term" value="F:protein serine/threonine kinase activity"/>
    <property type="evidence" value="ECO:0007669"/>
    <property type="project" value="UniProtKB-KW"/>
</dbReference>
<evidence type="ECO:0000256" key="6">
    <source>
        <dbReference type="ARBA" id="ARBA00022692"/>
    </source>
</evidence>
<evidence type="ECO:0000256" key="20">
    <source>
        <dbReference type="SAM" id="MobiDB-lite"/>
    </source>
</evidence>
<keyword evidence="2" id="KW-0723">Serine/threonine-protein kinase</keyword>
<feature type="domain" description="EGF-like" evidence="23">
    <location>
        <begin position="136"/>
        <end position="172"/>
    </location>
</feature>
<dbReference type="PANTHER" id="PTHR27005">
    <property type="entry name" value="WALL-ASSOCIATED RECEPTOR KINASE-LIKE 21"/>
    <property type="match status" value="1"/>
</dbReference>
<evidence type="ECO:0000256" key="16">
    <source>
        <dbReference type="ARBA" id="ARBA00047951"/>
    </source>
</evidence>
<keyword evidence="9 19" id="KW-0547">Nucleotide-binding</keyword>